<proteinExistence type="inferred from homology"/>
<evidence type="ECO:0000256" key="2">
    <source>
        <dbReference type="ARBA" id="ARBA00022679"/>
    </source>
</evidence>
<dbReference type="GO" id="GO:0019878">
    <property type="term" value="P:lysine biosynthetic process via aminoadipic acid"/>
    <property type="evidence" value="ECO:0007669"/>
    <property type="project" value="TreeGrafter"/>
</dbReference>
<evidence type="ECO:0000313" key="6">
    <source>
        <dbReference type="Proteomes" id="UP000470470"/>
    </source>
</evidence>
<dbReference type="InterPro" id="IPR037143">
    <property type="entry name" value="4-PPantetheinyl_Trfase_dom_sf"/>
</dbReference>
<dbReference type="Pfam" id="PF01648">
    <property type="entry name" value="ACPS"/>
    <property type="match status" value="1"/>
</dbReference>
<keyword evidence="2 5" id="KW-0808">Transferase</keyword>
<dbReference type="PANTHER" id="PTHR12215">
    <property type="entry name" value="PHOSPHOPANTETHEINE TRANSFERASE"/>
    <property type="match status" value="1"/>
</dbReference>
<name>A0A7K3WGR2_9ACTN</name>
<reference evidence="5 6" key="1">
    <citation type="submission" date="2020-02" db="EMBL/GenBank/DDBJ databases">
        <title>The whole genome sequence of CPCC 205119.</title>
        <authorList>
            <person name="Jiang Z."/>
        </authorList>
    </citation>
    <scope>NUCLEOTIDE SEQUENCE [LARGE SCALE GENOMIC DNA]</scope>
    <source>
        <strain evidence="5 6">CPCC 205119</strain>
    </source>
</reference>
<dbReference type="InterPro" id="IPR008278">
    <property type="entry name" value="4-PPantetheinyl_Trfase_dom"/>
</dbReference>
<dbReference type="Proteomes" id="UP000470470">
    <property type="component" value="Unassembled WGS sequence"/>
</dbReference>
<sequence>MTAEPAHRAGARAAPAPPASRPSGRHARPLAEVHLLSLTLDDAALERARAVLSPAEREHADHGVPAVRRRRTALRAGMRAALGSALGVAPADVPLVADPLGRPGLGPAAPGLDVSCSAGGDLGVVVVGHGVRVGVDVEPVAPWTAAVADEGWLTASELRWLRLLPPARRAVAATRCWTAKEAVAKATGRGLTGPLPEVGTLRAPRTRRTAGWLLHPVRVPAGSVATLATDTPVRLVLDDLPTTAPPERTTR</sequence>
<dbReference type="GO" id="GO:0000287">
    <property type="term" value="F:magnesium ion binding"/>
    <property type="evidence" value="ECO:0007669"/>
    <property type="project" value="InterPro"/>
</dbReference>
<gene>
    <name evidence="5" type="ORF">G1H19_16560</name>
</gene>
<dbReference type="Gene3D" id="3.90.470.20">
    <property type="entry name" value="4'-phosphopantetheinyl transferase domain"/>
    <property type="match status" value="2"/>
</dbReference>
<dbReference type="PANTHER" id="PTHR12215:SF10">
    <property type="entry name" value="L-AMINOADIPATE-SEMIALDEHYDE DEHYDROGENASE-PHOSPHOPANTETHEINYL TRANSFERASE"/>
    <property type="match status" value="1"/>
</dbReference>
<dbReference type="AlphaFoldDB" id="A0A7K3WGR2"/>
<evidence type="ECO:0000259" key="4">
    <source>
        <dbReference type="Pfam" id="PF01648"/>
    </source>
</evidence>
<organism evidence="5 6">
    <name type="scientific">Goekera deserti</name>
    <dbReference type="NCBI Taxonomy" id="2497753"/>
    <lineage>
        <taxon>Bacteria</taxon>
        <taxon>Bacillati</taxon>
        <taxon>Actinomycetota</taxon>
        <taxon>Actinomycetes</taxon>
        <taxon>Geodermatophilales</taxon>
        <taxon>Geodermatophilaceae</taxon>
        <taxon>Goekera</taxon>
    </lineage>
</organism>
<dbReference type="SUPFAM" id="SSF56214">
    <property type="entry name" value="4'-phosphopantetheinyl transferase"/>
    <property type="match status" value="2"/>
</dbReference>
<evidence type="ECO:0000256" key="3">
    <source>
        <dbReference type="SAM" id="MobiDB-lite"/>
    </source>
</evidence>
<feature type="domain" description="4'-phosphopantetheinyl transferase" evidence="4">
    <location>
        <begin position="132"/>
        <end position="213"/>
    </location>
</feature>
<feature type="region of interest" description="Disordered" evidence="3">
    <location>
        <begin position="1"/>
        <end position="25"/>
    </location>
</feature>
<comment type="caution">
    <text evidence="5">The sequence shown here is derived from an EMBL/GenBank/DDBJ whole genome shotgun (WGS) entry which is preliminary data.</text>
</comment>
<dbReference type="InterPro" id="IPR050559">
    <property type="entry name" value="P-Pant_transferase_sf"/>
</dbReference>
<comment type="similarity">
    <text evidence="1">Belongs to the P-Pant transferase superfamily. Gsp/Sfp/HetI/AcpT family.</text>
</comment>
<keyword evidence="6" id="KW-1185">Reference proteome</keyword>
<evidence type="ECO:0000256" key="1">
    <source>
        <dbReference type="ARBA" id="ARBA00010990"/>
    </source>
</evidence>
<dbReference type="EMBL" id="JAAGWK010000024">
    <property type="protein sequence ID" value="NEL55597.1"/>
    <property type="molecule type" value="Genomic_DNA"/>
</dbReference>
<protein>
    <submittedName>
        <fullName evidence="5">4-phosphopantetheinyl transferase family protein</fullName>
    </submittedName>
</protein>
<dbReference type="GO" id="GO:0008897">
    <property type="term" value="F:holo-[acyl-carrier-protein] synthase activity"/>
    <property type="evidence" value="ECO:0007669"/>
    <property type="project" value="InterPro"/>
</dbReference>
<dbReference type="RefSeq" id="WP_152730889.1">
    <property type="nucleotide sequence ID" value="NZ_JAABOZ010000004.1"/>
</dbReference>
<accession>A0A7K3WGR2</accession>
<evidence type="ECO:0000313" key="5">
    <source>
        <dbReference type="EMBL" id="NEL55597.1"/>
    </source>
</evidence>
<dbReference type="GO" id="GO:0005829">
    <property type="term" value="C:cytosol"/>
    <property type="evidence" value="ECO:0007669"/>
    <property type="project" value="TreeGrafter"/>
</dbReference>